<dbReference type="InterPro" id="IPR001387">
    <property type="entry name" value="Cro/C1-type_HTH"/>
</dbReference>
<dbReference type="PANTHER" id="PTHR46797:SF1">
    <property type="entry name" value="METHYLPHOSPHONATE SYNTHASE"/>
    <property type="match status" value="1"/>
</dbReference>
<proteinExistence type="predicted"/>
<dbReference type="AlphaFoldDB" id="A0A1X7E386"/>
<dbReference type="InterPro" id="IPR050807">
    <property type="entry name" value="TransReg_Diox_bact_type"/>
</dbReference>
<evidence type="ECO:0000259" key="2">
    <source>
        <dbReference type="PROSITE" id="PS50943"/>
    </source>
</evidence>
<sequence length="126" mass="13681">MALITSLIIGVKTKDEQLFKELGARIAQARKARGLTQVQLSEQLGIAQQTLAHYEGGRLRLPVPTLLALATELKVSVTELIGESAALPHKPGPVSRLQRQVEQISRLPRSKQKLASDLLDTVLAQG</sequence>
<protein>
    <submittedName>
        <fullName evidence="3">Transcriptional regulator, contains XRE-family HTH domain</fullName>
    </submittedName>
</protein>
<dbReference type="EMBL" id="FXAH01000004">
    <property type="protein sequence ID" value="SMF26527.1"/>
    <property type="molecule type" value="Genomic_DNA"/>
</dbReference>
<dbReference type="GeneID" id="95551665"/>
<dbReference type="GO" id="GO:0005829">
    <property type="term" value="C:cytosol"/>
    <property type="evidence" value="ECO:0007669"/>
    <property type="project" value="TreeGrafter"/>
</dbReference>
<gene>
    <name evidence="3" type="ORF">SAMN06295900_104421</name>
    <name evidence="4" type="ORF">SAMN06295900_104431</name>
</gene>
<dbReference type="GO" id="GO:0003700">
    <property type="term" value="F:DNA-binding transcription factor activity"/>
    <property type="evidence" value="ECO:0007669"/>
    <property type="project" value="TreeGrafter"/>
</dbReference>
<dbReference type="OrthoDB" id="3034420at2"/>
<keyword evidence="5" id="KW-1185">Reference proteome</keyword>
<dbReference type="Pfam" id="PF01381">
    <property type="entry name" value="HTH_3"/>
    <property type="match status" value="1"/>
</dbReference>
<feature type="domain" description="HTH cro/C1-type" evidence="2">
    <location>
        <begin position="26"/>
        <end position="80"/>
    </location>
</feature>
<evidence type="ECO:0000313" key="5">
    <source>
        <dbReference type="Proteomes" id="UP000192911"/>
    </source>
</evidence>
<dbReference type="GO" id="GO:0003677">
    <property type="term" value="F:DNA binding"/>
    <property type="evidence" value="ECO:0007669"/>
    <property type="project" value="UniProtKB-KW"/>
</dbReference>
<dbReference type="InterPro" id="IPR010982">
    <property type="entry name" value="Lambda_DNA-bd_dom_sf"/>
</dbReference>
<accession>A0A1X7E386</accession>
<dbReference type="CDD" id="cd00093">
    <property type="entry name" value="HTH_XRE"/>
    <property type="match status" value="1"/>
</dbReference>
<dbReference type="Gene3D" id="1.10.260.40">
    <property type="entry name" value="lambda repressor-like DNA-binding domains"/>
    <property type="match status" value="1"/>
</dbReference>
<reference evidence="5" key="2">
    <citation type="submission" date="2017-04" db="EMBL/GenBank/DDBJ databases">
        <authorList>
            <person name="Varghese N."/>
            <person name="Submissions S."/>
        </authorList>
    </citation>
    <scope>NUCLEOTIDE SEQUENCE [LARGE SCALE GENOMIC DNA]</scope>
    <source>
        <strain evidence="5">Ballard 720</strain>
    </source>
</reference>
<dbReference type="PANTHER" id="PTHR46797">
    <property type="entry name" value="HTH-TYPE TRANSCRIPTIONAL REGULATOR"/>
    <property type="match status" value="1"/>
</dbReference>
<reference evidence="3" key="1">
    <citation type="submission" date="2017-04" db="EMBL/GenBank/DDBJ databases">
        <authorList>
            <person name="Afonso C.L."/>
            <person name="Miller P.J."/>
            <person name="Scott M.A."/>
            <person name="Spackman E."/>
            <person name="Goraichik I."/>
            <person name="Dimitrov K.M."/>
            <person name="Suarez D.L."/>
            <person name="Swayne D.E."/>
        </authorList>
    </citation>
    <scope>NUCLEOTIDE SEQUENCE [LARGE SCALE GENOMIC DNA]</scope>
    <source>
        <strain evidence="3">Ballard 720</strain>
    </source>
</reference>
<dbReference type="SUPFAM" id="SSF47413">
    <property type="entry name" value="lambda repressor-like DNA-binding domains"/>
    <property type="match status" value="1"/>
</dbReference>
<dbReference type="RefSeq" id="WP_085227214.1">
    <property type="nucleotide sequence ID" value="NZ_BSQD01000005.1"/>
</dbReference>
<evidence type="ECO:0000313" key="4">
    <source>
        <dbReference type="EMBL" id="SMF26643.1"/>
    </source>
</evidence>
<organism evidence="3 5">
    <name type="scientific">Trinickia caryophylli</name>
    <name type="common">Paraburkholderia caryophylli</name>
    <dbReference type="NCBI Taxonomy" id="28094"/>
    <lineage>
        <taxon>Bacteria</taxon>
        <taxon>Pseudomonadati</taxon>
        <taxon>Pseudomonadota</taxon>
        <taxon>Betaproteobacteria</taxon>
        <taxon>Burkholderiales</taxon>
        <taxon>Burkholderiaceae</taxon>
        <taxon>Trinickia</taxon>
    </lineage>
</organism>
<keyword evidence="1" id="KW-0238">DNA-binding</keyword>
<evidence type="ECO:0000313" key="3">
    <source>
        <dbReference type="EMBL" id="SMF26527.1"/>
    </source>
</evidence>
<dbReference type="STRING" id="28094.SAMN06295900_104421"/>
<name>A0A1X7E386_TRICW</name>
<dbReference type="SMART" id="SM00530">
    <property type="entry name" value="HTH_XRE"/>
    <property type="match status" value="1"/>
</dbReference>
<dbReference type="PROSITE" id="PS50943">
    <property type="entry name" value="HTH_CROC1"/>
    <property type="match status" value="1"/>
</dbReference>
<dbReference type="EMBL" id="FXAH01000004">
    <property type="protein sequence ID" value="SMF26643.1"/>
    <property type="molecule type" value="Genomic_DNA"/>
</dbReference>
<dbReference type="Proteomes" id="UP000192911">
    <property type="component" value="Unassembled WGS sequence"/>
</dbReference>
<evidence type="ECO:0000256" key="1">
    <source>
        <dbReference type="ARBA" id="ARBA00023125"/>
    </source>
</evidence>